<dbReference type="GO" id="GO:0046872">
    <property type="term" value="F:metal ion binding"/>
    <property type="evidence" value="ECO:0007669"/>
    <property type="project" value="UniProtKB-KW"/>
</dbReference>
<comment type="subunit">
    <text evidence="5">The complex is composed of two ATP-binding proteins (ModC), two transmembrane proteins (ModB) and a solute-binding protein (ModA).</text>
</comment>
<dbReference type="HOGENOM" id="CLU_065520_1_0_10"/>
<dbReference type="PANTHER" id="PTHR30632">
    <property type="entry name" value="MOLYBDATE-BINDING PERIPLASMIC PROTEIN"/>
    <property type="match status" value="1"/>
</dbReference>
<evidence type="ECO:0000256" key="7">
    <source>
        <dbReference type="SAM" id="SignalP"/>
    </source>
</evidence>
<gene>
    <name evidence="8" type="ordered locus">Clim_0374</name>
</gene>
<evidence type="ECO:0000256" key="5">
    <source>
        <dbReference type="ARBA" id="ARBA00062515"/>
    </source>
</evidence>
<dbReference type="STRING" id="290315.Clim_0374"/>
<protein>
    <submittedName>
        <fullName evidence="8">Molybdenum ABC transporter, periplasmic molybdate-binding protein</fullName>
    </submittedName>
</protein>
<dbReference type="PANTHER" id="PTHR30632:SF14">
    <property type="entry name" value="TUNGSTATE_MOLYBDATE_CHROMATE-BINDING PROTEIN MODA"/>
    <property type="match status" value="1"/>
</dbReference>
<dbReference type="KEGG" id="cli:Clim_0374"/>
<dbReference type="InterPro" id="IPR005950">
    <property type="entry name" value="ModA"/>
</dbReference>
<dbReference type="Proteomes" id="UP000008841">
    <property type="component" value="Chromosome"/>
</dbReference>
<organism evidence="8 9">
    <name type="scientific">Chlorobium limicola (strain DSM 245 / NBRC 103803 / 6330)</name>
    <dbReference type="NCBI Taxonomy" id="290315"/>
    <lineage>
        <taxon>Bacteria</taxon>
        <taxon>Pseudomonadati</taxon>
        <taxon>Chlorobiota</taxon>
        <taxon>Chlorobiia</taxon>
        <taxon>Chlorobiales</taxon>
        <taxon>Chlorobiaceae</taxon>
        <taxon>Chlorobium/Pelodictyon group</taxon>
        <taxon>Chlorobium</taxon>
    </lineage>
</organism>
<dbReference type="GO" id="GO:0015689">
    <property type="term" value="P:molybdate ion transport"/>
    <property type="evidence" value="ECO:0007669"/>
    <property type="project" value="InterPro"/>
</dbReference>
<evidence type="ECO:0000256" key="4">
    <source>
        <dbReference type="ARBA" id="ARBA00022729"/>
    </source>
</evidence>
<feature type="signal peptide" evidence="7">
    <location>
        <begin position="1"/>
        <end position="31"/>
    </location>
</feature>
<keyword evidence="3 6" id="KW-0479">Metal-binding</keyword>
<dbReference type="Gene3D" id="3.40.190.10">
    <property type="entry name" value="Periplasmic binding protein-like II"/>
    <property type="match status" value="2"/>
</dbReference>
<evidence type="ECO:0000256" key="2">
    <source>
        <dbReference type="ARBA" id="ARBA00022505"/>
    </source>
</evidence>
<dbReference type="SUPFAM" id="SSF53850">
    <property type="entry name" value="Periplasmic binding protein-like II"/>
    <property type="match status" value="1"/>
</dbReference>
<proteinExistence type="inferred from homology"/>
<keyword evidence="2 6" id="KW-0500">Molybdenum</keyword>
<feature type="chain" id="PRO_5002787792" evidence="7">
    <location>
        <begin position="32"/>
        <end position="264"/>
    </location>
</feature>
<comment type="similarity">
    <text evidence="1">Belongs to the bacterial solute-binding protein ModA family.</text>
</comment>
<dbReference type="GO" id="GO:0030973">
    <property type="term" value="F:molybdate ion binding"/>
    <property type="evidence" value="ECO:0007669"/>
    <property type="project" value="InterPro"/>
</dbReference>
<dbReference type="GO" id="GO:1901359">
    <property type="term" value="F:tungstate binding"/>
    <property type="evidence" value="ECO:0007669"/>
    <property type="project" value="UniProtKB-ARBA"/>
</dbReference>
<dbReference type="EMBL" id="CP001097">
    <property type="protein sequence ID" value="ACD89467.1"/>
    <property type="molecule type" value="Genomic_DNA"/>
</dbReference>
<dbReference type="InterPro" id="IPR044084">
    <property type="entry name" value="AvModA-like_subst-bd"/>
</dbReference>
<evidence type="ECO:0000256" key="6">
    <source>
        <dbReference type="PIRSR" id="PIRSR004846-1"/>
    </source>
</evidence>
<evidence type="ECO:0000256" key="1">
    <source>
        <dbReference type="ARBA" id="ARBA00009175"/>
    </source>
</evidence>
<dbReference type="FunFam" id="3.40.190.10:FF:000035">
    <property type="entry name" value="Molybdate ABC transporter substrate-binding protein"/>
    <property type="match status" value="1"/>
</dbReference>
<reference evidence="8 9" key="1">
    <citation type="submission" date="2008-05" db="EMBL/GenBank/DDBJ databases">
        <title>Complete sequence of Chlorobium limicola DSM 245.</title>
        <authorList>
            <consortium name="US DOE Joint Genome Institute"/>
            <person name="Lucas S."/>
            <person name="Copeland A."/>
            <person name="Lapidus A."/>
            <person name="Glavina del Rio T."/>
            <person name="Dalin E."/>
            <person name="Tice H."/>
            <person name="Bruce D."/>
            <person name="Goodwin L."/>
            <person name="Pitluck S."/>
            <person name="Schmutz J."/>
            <person name="Larimer F."/>
            <person name="Land M."/>
            <person name="Hauser L."/>
            <person name="Kyrpides N."/>
            <person name="Ovchinnikova G."/>
            <person name="Zhao F."/>
            <person name="Li T."/>
            <person name="Liu Z."/>
            <person name="Overmann J."/>
            <person name="Bryant D.A."/>
            <person name="Richardson P."/>
        </authorList>
    </citation>
    <scope>NUCLEOTIDE SEQUENCE [LARGE SCALE GENOMIC DNA]</scope>
    <source>
        <strain evidence="9">DSM 245 / NBRC 103803 / 6330</strain>
    </source>
</reference>
<dbReference type="NCBIfam" id="TIGR01256">
    <property type="entry name" value="modA"/>
    <property type="match status" value="1"/>
</dbReference>
<accession>B3EFI4</accession>
<feature type="binding site" evidence="6">
    <location>
        <position position="69"/>
    </location>
    <ligand>
        <name>molybdate</name>
        <dbReference type="ChEBI" id="CHEBI:36264"/>
    </ligand>
</feature>
<evidence type="ECO:0000256" key="3">
    <source>
        <dbReference type="ARBA" id="ARBA00022723"/>
    </source>
</evidence>
<dbReference type="PIRSF" id="PIRSF004846">
    <property type="entry name" value="ModA"/>
    <property type="match status" value="1"/>
</dbReference>
<dbReference type="InterPro" id="IPR050682">
    <property type="entry name" value="ModA/WtpA"/>
</dbReference>
<evidence type="ECO:0000313" key="9">
    <source>
        <dbReference type="Proteomes" id="UP000008841"/>
    </source>
</evidence>
<keyword evidence="4 7" id="KW-0732">Signal</keyword>
<dbReference type="AlphaFoldDB" id="B3EFI4"/>
<dbReference type="Pfam" id="PF13531">
    <property type="entry name" value="SBP_bac_11"/>
    <property type="match status" value="1"/>
</dbReference>
<dbReference type="eggNOG" id="COG0725">
    <property type="taxonomic scope" value="Bacteria"/>
</dbReference>
<sequence length="264" mass="29102" precursor="true">MNNFTVMSHKFRRSIITILALLLLFSLPLQAGQVSITAASDLQYAMKDIIGAYIRKNPDDKVSAVYGSSGKAFSQIENGAPYDMFFSADISYPQKLKTSGSAISEPKPYAIGRMTVWVTKSSGLDARKGIRLLSDQKIRKIAMANPEHAPYGRIAKEVMEHYKVYDNVKSRIVLGENIQQTAQFVQTGAADVGMIAYSLALAPVLAKEGNYYLVPASAHKPIVQGYVLLKPASGNRTASEFERFIGSSEARMIFKRYGFTLPNE</sequence>
<evidence type="ECO:0000313" key="8">
    <source>
        <dbReference type="EMBL" id="ACD89467.1"/>
    </source>
</evidence>
<name>B3EFI4_CHLL2</name>
<dbReference type="CDD" id="cd13539">
    <property type="entry name" value="PBP2_AvModA"/>
    <property type="match status" value="1"/>
</dbReference>
<feature type="binding site" evidence="6">
    <location>
        <position position="178"/>
    </location>
    <ligand>
        <name>molybdate</name>
        <dbReference type="ChEBI" id="CHEBI:36264"/>
    </ligand>
</feature>